<keyword evidence="2" id="KW-0001">2Fe-2S</keyword>
<dbReference type="RefSeq" id="WP_380774088.1">
    <property type="nucleotide sequence ID" value="NZ_JBHUEO010000031.1"/>
</dbReference>
<keyword evidence="3" id="KW-0479">Metal-binding</keyword>
<evidence type="ECO:0000256" key="6">
    <source>
        <dbReference type="ARBA" id="ARBA00023004"/>
    </source>
</evidence>
<proteinExistence type="inferred from homology"/>
<dbReference type="InterPro" id="IPR036922">
    <property type="entry name" value="Rieske_2Fe-2S_sf"/>
</dbReference>
<dbReference type="PANTHER" id="PTHR43756:SF1">
    <property type="entry name" value="3-PHENYLPROPIONATE_CINNAMIC ACID DIOXYGENASE SUBUNIT ALPHA"/>
    <property type="match status" value="1"/>
</dbReference>
<evidence type="ECO:0000256" key="3">
    <source>
        <dbReference type="ARBA" id="ARBA00022723"/>
    </source>
</evidence>
<dbReference type="Proteomes" id="UP001597301">
    <property type="component" value="Unassembled WGS sequence"/>
</dbReference>
<dbReference type="PROSITE" id="PS00570">
    <property type="entry name" value="RING_HYDROXYL_ALPHA"/>
    <property type="match status" value="1"/>
</dbReference>
<dbReference type="Gene3D" id="2.102.10.10">
    <property type="entry name" value="Rieske [2Fe-2S] iron-sulphur domain"/>
    <property type="match status" value="1"/>
</dbReference>
<dbReference type="Gene3D" id="3.90.380.10">
    <property type="entry name" value="Naphthalene 1,2-dioxygenase Alpha Subunit, Chain A, domain 1"/>
    <property type="match status" value="1"/>
</dbReference>
<dbReference type="Pfam" id="PF00848">
    <property type="entry name" value="Ring_hydroxyl_A"/>
    <property type="match status" value="1"/>
</dbReference>
<dbReference type="PANTHER" id="PTHR43756">
    <property type="entry name" value="CHOLINE MONOOXYGENASE, CHLOROPLASTIC"/>
    <property type="match status" value="1"/>
</dbReference>
<evidence type="ECO:0000256" key="4">
    <source>
        <dbReference type="ARBA" id="ARBA00022964"/>
    </source>
</evidence>
<accession>A0ABW4KJX8</accession>
<dbReference type="EMBL" id="JBHUEO010000031">
    <property type="protein sequence ID" value="MFD1707367.1"/>
    <property type="molecule type" value="Genomic_DNA"/>
</dbReference>
<evidence type="ECO:0000256" key="7">
    <source>
        <dbReference type="ARBA" id="ARBA00023014"/>
    </source>
</evidence>
<evidence type="ECO:0000313" key="11">
    <source>
        <dbReference type="Proteomes" id="UP001597301"/>
    </source>
</evidence>
<comment type="caution">
    <text evidence="10">The sequence shown here is derived from an EMBL/GenBank/DDBJ whole genome shotgun (WGS) entry which is preliminary data.</text>
</comment>
<dbReference type="InterPro" id="IPR001663">
    <property type="entry name" value="Rng_hydr_dOase-A"/>
</dbReference>
<name>A0ABW4KJX8_9BACI</name>
<evidence type="ECO:0000313" key="10">
    <source>
        <dbReference type="EMBL" id="MFD1707367.1"/>
    </source>
</evidence>
<evidence type="ECO:0000256" key="8">
    <source>
        <dbReference type="ARBA" id="ARBA00023027"/>
    </source>
</evidence>
<protein>
    <submittedName>
        <fullName evidence="10">Rieske 2Fe-2S domain-containing protein</fullName>
    </submittedName>
</protein>
<organism evidence="10 11">
    <name type="scientific">Siminovitchia sediminis</name>
    <dbReference type="NCBI Taxonomy" id="1274353"/>
    <lineage>
        <taxon>Bacteria</taxon>
        <taxon>Bacillati</taxon>
        <taxon>Bacillota</taxon>
        <taxon>Bacilli</taxon>
        <taxon>Bacillales</taxon>
        <taxon>Bacillaceae</taxon>
        <taxon>Siminovitchia</taxon>
    </lineage>
</organism>
<dbReference type="InterPro" id="IPR015881">
    <property type="entry name" value="ARHD_Rieske_2Fe_2S"/>
</dbReference>
<dbReference type="InterPro" id="IPR015879">
    <property type="entry name" value="Ring_hydroxy_dOase_asu_C_dom"/>
</dbReference>
<dbReference type="SUPFAM" id="SSF50022">
    <property type="entry name" value="ISP domain"/>
    <property type="match status" value="1"/>
</dbReference>
<keyword evidence="11" id="KW-1185">Reference proteome</keyword>
<reference evidence="11" key="1">
    <citation type="journal article" date="2019" name="Int. J. Syst. Evol. Microbiol.">
        <title>The Global Catalogue of Microorganisms (GCM) 10K type strain sequencing project: providing services to taxonomists for standard genome sequencing and annotation.</title>
        <authorList>
            <consortium name="The Broad Institute Genomics Platform"/>
            <consortium name="The Broad Institute Genome Sequencing Center for Infectious Disease"/>
            <person name="Wu L."/>
            <person name="Ma J."/>
        </authorList>
    </citation>
    <scope>NUCLEOTIDE SEQUENCE [LARGE SCALE GENOMIC DNA]</scope>
    <source>
        <strain evidence="11">CGMCC 1.12295</strain>
    </source>
</reference>
<gene>
    <name evidence="10" type="ORF">ACFSCZ_11555</name>
</gene>
<keyword evidence="6" id="KW-0408">Iron</keyword>
<feature type="domain" description="Rieske" evidence="9">
    <location>
        <begin position="39"/>
        <end position="148"/>
    </location>
</feature>
<keyword evidence="4" id="KW-0223">Dioxygenase</keyword>
<evidence type="ECO:0000256" key="5">
    <source>
        <dbReference type="ARBA" id="ARBA00023002"/>
    </source>
</evidence>
<evidence type="ECO:0000256" key="2">
    <source>
        <dbReference type="ARBA" id="ARBA00022714"/>
    </source>
</evidence>
<dbReference type="InterPro" id="IPR017941">
    <property type="entry name" value="Rieske_2Fe-2S"/>
</dbReference>
<comment type="similarity">
    <text evidence="1">Belongs to the bacterial ring-hydroxylating dioxygenase alpha subunit family.</text>
</comment>
<keyword evidence="7" id="KW-0411">Iron-sulfur</keyword>
<evidence type="ECO:0000259" key="9">
    <source>
        <dbReference type="PROSITE" id="PS51296"/>
    </source>
</evidence>
<dbReference type="Pfam" id="PF00355">
    <property type="entry name" value="Rieske"/>
    <property type="match status" value="1"/>
</dbReference>
<dbReference type="PRINTS" id="PR00090">
    <property type="entry name" value="RNGDIOXGNASE"/>
</dbReference>
<sequence length="367" mass="42640">MKKQDWDYLVQEDRVHRSVYTDPEIYEMEMKKVFGDTWVYLAHESEIPQVNDFKTAYLGPRPVIVTRDKNGVLRALFNRCTHRGATICRLEKGNARNFACPYHGWNFSNEGKLNGVPWGQGYGKAFDKSELNLKQVPRVESYRGFIFGTLNEVDAPSLEDYLGNARDLLDQWIDRYGGNLVVRNSAHRMTLNGNWKFVFDNAGDGYHVSFSHRSLLAVGERYEEKEDKDMTYFGKNPDGSPMYVQYLGNGHVFLDQRPMYLEVGDMWKQQRPQPGRESYEEMIRERFKDEADKYLDWSVGAQMNLSIFPNLLIIGNQIQVIEPISVDKTRLTWYATMVDTLPDEVNTLRMRSQEDFPAFGEPDNETT</sequence>
<dbReference type="PROSITE" id="PS51296">
    <property type="entry name" value="RIESKE"/>
    <property type="match status" value="1"/>
</dbReference>
<evidence type="ECO:0000256" key="1">
    <source>
        <dbReference type="ARBA" id="ARBA00008751"/>
    </source>
</evidence>
<keyword evidence="8" id="KW-0520">NAD</keyword>
<keyword evidence="5" id="KW-0560">Oxidoreductase</keyword>
<dbReference type="SUPFAM" id="SSF55961">
    <property type="entry name" value="Bet v1-like"/>
    <property type="match status" value="1"/>
</dbReference>